<dbReference type="EMBL" id="JBHUFL010000004">
    <property type="protein sequence ID" value="MFD1836582.1"/>
    <property type="molecule type" value="Genomic_DNA"/>
</dbReference>
<keyword evidence="1" id="KW-0812">Transmembrane</keyword>
<keyword evidence="1" id="KW-1133">Transmembrane helix</keyword>
<sequence length="432" mass="45466">MNDERRSTAGSLVAGAAIRGAGAILSWKVILAAALAALLVLLVCLGAGALAMFGTVATSSSTADLCSPGGAGVHVEGTDGKDFQGYTAEQLDTAAIVLDTAGKLGVGRQGQLIALITVMQESTLGVNTQPTGNGNDAGPFQQRTLPGWYGTLEQVQDVQYATTAFIQGVDIDYAGPGSAGPAGYHIPGLVDLKGWESMDPGEAAQAVQISDYPSAYMEHVSDAQAIMDHLAGASVSESSDAGGATAADCTGGGSGEALNATTMDQLPHYPMPAGCTDQTPQFSEYGPNTLNGDVPDSALCSYPGALDADGRGQPRAVAAYVAMNKDFKKQFGHDLQISSTYRTFAKQQETKVTRGYLAATPGWSNHGFGLAIDIRGTYDEKRWIQQNGPSYGWWHPTWARTDGRKPEDWHYEYGTWLVASEYKDIDTSLIAY</sequence>
<dbReference type="CDD" id="cd14814">
    <property type="entry name" value="Peptidase_M15"/>
    <property type="match status" value="1"/>
</dbReference>
<proteinExistence type="predicted"/>
<accession>A0ABW4Q285</accession>
<dbReference type="InterPro" id="IPR003709">
    <property type="entry name" value="VanY-like_core_dom"/>
</dbReference>
<dbReference type="InterPro" id="IPR009045">
    <property type="entry name" value="Zn_M74/Hedgehog-like"/>
</dbReference>
<evidence type="ECO:0000313" key="3">
    <source>
        <dbReference type="EMBL" id="MFD1836582.1"/>
    </source>
</evidence>
<feature type="domain" description="D-alanyl-D-alanine carboxypeptidase-like core" evidence="2">
    <location>
        <begin position="314"/>
        <end position="413"/>
    </location>
</feature>
<dbReference type="RefSeq" id="WP_343906187.1">
    <property type="nucleotide sequence ID" value="NZ_BAAAIS010000004.1"/>
</dbReference>
<dbReference type="SUPFAM" id="SSF55166">
    <property type="entry name" value="Hedgehog/DD-peptidase"/>
    <property type="match status" value="1"/>
</dbReference>
<reference evidence="4" key="1">
    <citation type="journal article" date="2019" name="Int. J. Syst. Evol. Microbiol.">
        <title>The Global Catalogue of Microorganisms (GCM) 10K type strain sequencing project: providing services to taxonomists for standard genome sequencing and annotation.</title>
        <authorList>
            <consortium name="The Broad Institute Genomics Platform"/>
            <consortium name="The Broad Institute Genome Sequencing Center for Infectious Disease"/>
            <person name="Wu L."/>
            <person name="Ma J."/>
        </authorList>
    </citation>
    <scope>NUCLEOTIDE SEQUENCE [LARGE SCALE GENOMIC DNA]</scope>
    <source>
        <strain evidence="4">JCM 11650</strain>
    </source>
</reference>
<evidence type="ECO:0000313" key="4">
    <source>
        <dbReference type="Proteomes" id="UP001597280"/>
    </source>
</evidence>
<keyword evidence="4" id="KW-1185">Reference proteome</keyword>
<comment type="caution">
    <text evidence="3">The sequence shown here is derived from an EMBL/GenBank/DDBJ whole genome shotgun (WGS) entry which is preliminary data.</text>
</comment>
<dbReference type="Pfam" id="PF02557">
    <property type="entry name" value="VanY"/>
    <property type="match status" value="1"/>
</dbReference>
<evidence type="ECO:0000259" key="2">
    <source>
        <dbReference type="Pfam" id="PF02557"/>
    </source>
</evidence>
<gene>
    <name evidence="3" type="ORF">ACFSDA_16080</name>
</gene>
<keyword evidence="1" id="KW-0472">Membrane</keyword>
<feature type="transmembrane region" description="Helical" evidence="1">
    <location>
        <begin position="29"/>
        <end position="53"/>
    </location>
</feature>
<protein>
    <submittedName>
        <fullName evidence="3">M15 family metallopeptidase</fullName>
    </submittedName>
</protein>
<dbReference type="Gene3D" id="3.30.1380.10">
    <property type="match status" value="1"/>
</dbReference>
<name>A0ABW4Q285_9MICO</name>
<dbReference type="Proteomes" id="UP001597280">
    <property type="component" value="Unassembled WGS sequence"/>
</dbReference>
<evidence type="ECO:0000256" key="1">
    <source>
        <dbReference type="SAM" id="Phobius"/>
    </source>
</evidence>
<organism evidence="3 4">
    <name type="scientific">Brachybacterium rhamnosum</name>
    <dbReference type="NCBI Taxonomy" id="173361"/>
    <lineage>
        <taxon>Bacteria</taxon>
        <taxon>Bacillati</taxon>
        <taxon>Actinomycetota</taxon>
        <taxon>Actinomycetes</taxon>
        <taxon>Micrococcales</taxon>
        <taxon>Dermabacteraceae</taxon>
        <taxon>Brachybacterium</taxon>
    </lineage>
</organism>